<dbReference type="Proteomes" id="UP001497535">
    <property type="component" value="Unassembled WGS sequence"/>
</dbReference>
<name>A0ACB0Y6C1_MELEN</name>
<accession>A0ACB0Y6C1</accession>
<reference evidence="1" key="1">
    <citation type="submission" date="2023-11" db="EMBL/GenBank/DDBJ databases">
        <authorList>
            <person name="Poullet M."/>
        </authorList>
    </citation>
    <scope>NUCLEOTIDE SEQUENCE</scope>
    <source>
        <strain evidence="1">E1834</strain>
    </source>
</reference>
<sequence>MHYMLVQRNHQTSLSNIMHYLVVHHNHQLRNMVVHCATLDQHTSQADVRCSTPATDEKLVCLNKDGASTVCTMVTCSIDVVLLINAGDVEADTTSCCVYNVNLRSVCTTQVTTMDRLKPIGDNLNLKSVCSTRLVFTNECSRNIAEFLHQCNLK</sequence>
<keyword evidence="2" id="KW-1185">Reference proteome</keyword>
<proteinExistence type="predicted"/>
<comment type="caution">
    <text evidence="1">The sequence shown here is derived from an EMBL/GenBank/DDBJ whole genome shotgun (WGS) entry which is preliminary data.</text>
</comment>
<evidence type="ECO:0000313" key="1">
    <source>
        <dbReference type="EMBL" id="CAK5032794.1"/>
    </source>
</evidence>
<gene>
    <name evidence="1" type="ORF">MENTE1834_LOCUS7956</name>
</gene>
<protein>
    <submittedName>
        <fullName evidence="1">Uncharacterized protein</fullName>
    </submittedName>
</protein>
<evidence type="ECO:0000313" key="2">
    <source>
        <dbReference type="Proteomes" id="UP001497535"/>
    </source>
</evidence>
<organism evidence="1 2">
    <name type="scientific">Meloidogyne enterolobii</name>
    <name type="common">Root-knot nematode worm</name>
    <name type="synonym">Meloidogyne mayaguensis</name>
    <dbReference type="NCBI Taxonomy" id="390850"/>
    <lineage>
        <taxon>Eukaryota</taxon>
        <taxon>Metazoa</taxon>
        <taxon>Ecdysozoa</taxon>
        <taxon>Nematoda</taxon>
        <taxon>Chromadorea</taxon>
        <taxon>Rhabditida</taxon>
        <taxon>Tylenchina</taxon>
        <taxon>Tylenchomorpha</taxon>
        <taxon>Tylenchoidea</taxon>
        <taxon>Meloidogynidae</taxon>
        <taxon>Meloidogyninae</taxon>
        <taxon>Meloidogyne</taxon>
    </lineage>
</organism>
<dbReference type="EMBL" id="CAVMJV010000006">
    <property type="protein sequence ID" value="CAK5032794.1"/>
    <property type="molecule type" value="Genomic_DNA"/>
</dbReference>